<dbReference type="PANTHER" id="PTHR31687:SF3">
    <property type="entry name" value="PROTEIN URG3"/>
    <property type="match status" value="1"/>
</dbReference>
<proteinExistence type="predicted"/>
<dbReference type="Pfam" id="PF07958">
    <property type="entry name" value="DUF1688"/>
    <property type="match status" value="1"/>
</dbReference>
<dbReference type="GO" id="GO:0016757">
    <property type="term" value="F:glycosyltransferase activity"/>
    <property type="evidence" value="ECO:0007669"/>
    <property type="project" value="UniProtKB-KW"/>
</dbReference>
<keyword evidence="1" id="KW-0328">Glycosyltransferase</keyword>
<gene>
    <name evidence="1" type="ORF">BKE38_24310</name>
</gene>
<comment type="caution">
    <text evidence="1">The sequence shown here is derived from an EMBL/GenBank/DDBJ whole genome shotgun (WGS) entry which is preliminary data.</text>
</comment>
<name>A0A1V2GWF2_9PROT</name>
<keyword evidence="1" id="KW-0808">Transferase</keyword>
<keyword evidence="2" id="KW-1185">Reference proteome</keyword>
<dbReference type="InterPro" id="IPR012469">
    <property type="entry name" value="DUF1688"/>
</dbReference>
<accession>A0A1V2GWF2</accession>
<organism evidence="1 2">
    <name type="scientific">Teichococcus deserti</name>
    <dbReference type="NCBI Taxonomy" id="1817963"/>
    <lineage>
        <taxon>Bacteria</taxon>
        <taxon>Pseudomonadati</taxon>
        <taxon>Pseudomonadota</taxon>
        <taxon>Alphaproteobacteria</taxon>
        <taxon>Acetobacterales</taxon>
        <taxon>Roseomonadaceae</taxon>
        <taxon>Roseomonas</taxon>
    </lineage>
</organism>
<sequence>MATRGHPTVVLLRQPACIRSRCQALLALAEQDALPHFSLHPERMEGVADYVVATIRQNYPELRIPYHARWRHFAAGGIDRWGGLAATLAGEPPAETARRRFDLAIVAVLLDAGAGPQWRYCDAGGQVLARSEGLGVASLEAFAHGLFSADPADPLRVDAEALESLDAARLGHAFQHSDRNPLAGLQGRAALMRNLGAALRAAPAFFGAAAPRPGGLFDILAAEARPRGLPAERILALLLEALAPVWPHRLTLHGENLGDVWHHPLAAPGGPGQGLVPFHKLSQWMSYSLAEVLEDAGIPVLDLDALTGLPEYRNGGLFLDLGLLQLRDPALARQSLAVDHPAIVEWRALTVALLDRLAGAVRERLGLDAAALPLARVLEGGSWAAGRRIARELRPDGAPPLTVASDGTVF</sequence>
<evidence type="ECO:0000313" key="2">
    <source>
        <dbReference type="Proteomes" id="UP000188879"/>
    </source>
</evidence>
<reference evidence="1 2" key="1">
    <citation type="submission" date="2016-10" db="EMBL/GenBank/DDBJ databases">
        <title>Draft Genome sequence of Roseomonas sp. strain M3.</title>
        <authorList>
            <person name="Subhash Y."/>
            <person name="Lee S."/>
        </authorList>
    </citation>
    <scope>NUCLEOTIDE SEQUENCE [LARGE SCALE GENOMIC DNA]</scope>
    <source>
        <strain evidence="1 2">M3</strain>
    </source>
</reference>
<dbReference type="EMBL" id="MLCO01000293">
    <property type="protein sequence ID" value="ONG47260.1"/>
    <property type="molecule type" value="Genomic_DNA"/>
</dbReference>
<evidence type="ECO:0000313" key="1">
    <source>
        <dbReference type="EMBL" id="ONG47260.1"/>
    </source>
</evidence>
<dbReference type="PANTHER" id="PTHR31687">
    <property type="match status" value="1"/>
</dbReference>
<dbReference type="Proteomes" id="UP000188879">
    <property type="component" value="Unassembled WGS sequence"/>
</dbReference>
<dbReference type="AlphaFoldDB" id="A0A1V2GWF2"/>
<protein>
    <submittedName>
        <fullName evidence="1">Uracil phosphoribosyltransferase</fullName>
    </submittedName>
</protein>